<dbReference type="InterPro" id="IPR010287">
    <property type="entry name" value="DUF892_YciF-like"/>
</dbReference>
<feature type="region of interest" description="Disordered" evidence="1">
    <location>
        <begin position="52"/>
        <end position="71"/>
    </location>
</feature>
<dbReference type="Pfam" id="PF05974">
    <property type="entry name" value="DUF892"/>
    <property type="match status" value="1"/>
</dbReference>
<evidence type="ECO:0000256" key="1">
    <source>
        <dbReference type="SAM" id="MobiDB-lite"/>
    </source>
</evidence>
<sequence>MLQAIGGDASVSRSPPALAKKAGALEPERIAVRARAGFPPPCLDGVQWGRGSSRPCGAAETSDAQDVDPYTGEGQVMADQKLVVSWLNDAYALENGIAEALEKQVAVAADHPAVQSGIQRHLEATKRHAETVKTCLEQLGESPSGVKTTMATLGAKVHGLTMGAAKDDLVKFALNDYATEHMEIASYKAMIVAAQEIGQAEIAAACQGILSDEVAMAAWLDEQMPALVREAVQQGET</sequence>
<dbReference type="Gene3D" id="1.20.1260.10">
    <property type="match status" value="1"/>
</dbReference>
<accession>A0A6J4VKH5</accession>
<protein>
    <submittedName>
        <fullName evidence="2">Uncharacterized protein</fullName>
    </submittedName>
</protein>
<gene>
    <name evidence="2" type="ORF">AVDCRST_MAG87-3229</name>
</gene>
<dbReference type="InterPro" id="IPR009078">
    <property type="entry name" value="Ferritin-like_SF"/>
</dbReference>
<name>A0A6J4VKH5_9BACT</name>
<feature type="region of interest" description="Disordered" evidence="1">
    <location>
        <begin position="1"/>
        <end position="23"/>
    </location>
</feature>
<dbReference type="EMBL" id="CADCWJ010000711">
    <property type="protein sequence ID" value="CAA9579934.1"/>
    <property type="molecule type" value="Genomic_DNA"/>
</dbReference>
<dbReference type="SUPFAM" id="SSF47240">
    <property type="entry name" value="Ferritin-like"/>
    <property type="match status" value="1"/>
</dbReference>
<organism evidence="2">
    <name type="scientific">uncultured Thermomicrobiales bacterium</name>
    <dbReference type="NCBI Taxonomy" id="1645740"/>
    <lineage>
        <taxon>Bacteria</taxon>
        <taxon>Pseudomonadati</taxon>
        <taxon>Thermomicrobiota</taxon>
        <taxon>Thermomicrobia</taxon>
        <taxon>Thermomicrobiales</taxon>
        <taxon>environmental samples</taxon>
    </lineage>
</organism>
<reference evidence="2" key="1">
    <citation type="submission" date="2020-02" db="EMBL/GenBank/DDBJ databases">
        <authorList>
            <person name="Meier V. D."/>
        </authorList>
    </citation>
    <scope>NUCLEOTIDE SEQUENCE</scope>
    <source>
        <strain evidence="2">AVDCRST_MAG87</strain>
    </source>
</reference>
<dbReference type="InterPro" id="IPR012347">
    <property type="entry name" value="Ferritin-like"/>
</dbReference>
<evidence type="ECO:0000313" key="2">
    <source>
        <dbReference type="EMBL" id="CAA9579934.1"/>
    </source>
</evidence>
<proteinExistence type="predicted"/>
<dbReference type="AlphaFoldDB" id="A0A6J4VKH5"/>